<dbReference type="Pfam" id="PF08241">
    <property type="entry name" value="Methyltransf_11"/>
    <property type="match status" value="1"/>
</dbReference>
<reference evidence="3" key="1">
    <citation type="submission" date="2017-05" db="EMBL/GenBank/DDBJ databases">
        <authorList>
            <person name="Rodrigo-Torres L."/>
            <person name="Arahal R. D."/>
            <person name="Lucena T."/>
        </authorList>
    </citation>
    <scope>NUCLEOTIDE SEQUENCE [LARGE SCALE GENOMIC DNA]</scope>
    <source>
        <strain evidence="3">CECT 8649</strain>
    </source>
</reference>
<organism evidence="2 3">
    <name type="scientific">Pelagimonas phthalicica</name>
    <dbReference type="NCBI Taxonomy" id="1037362"/>
    <lineage>
        <taxon>Bacteria</taxon>
        <taxon>Pseudomonadati</taxon>
        <taxon>Pseudomonadota</taxon>
        <taxon>Alphaproteobacteria</taxon>
        <taxon>Rhodobacterales</taxon>
        <taxon>Roseobacteraceae</taxon>
        <taxon>Pelagimonas</taxon>
    </lineage>
</organism>
<accession>A0A238J5I3</accession>
<proteinExistence type="predicted"/>
<dbReference type="SUPFAM" id="SSF53335">
    <property type="entry name" value="S-adenosyl-L-methionine-dependent methyltransferases"/>
    <property type="match status" value="1"/>
</dbReference>
<name>A0A238J5I3_9RHOB</name>
<dbReference type="InterPro" id="IPR029063">
    <property type="entry name" value="SAM-dependent_MTases_sf"/>
</dbReference>
<feature type="domain" description="Methyltransferase type 11" evidence="1">
    <location>
        <begin position="98"/>
        <end position="145"/>
    </location>
</feature>
<evidence type="ECO:0000313" key="3">
    <source>
        <dbReference type="Proteomes" id="UP000225972"/>
    </source>
</evidence>
<protein>
    <recommendedName>
        <fullName evidence="1">Methyltransferase type 11 domain-containing protein</fullName>
    </recommendedName>
</protein>
<dbReference type="EMBL" id="FXXP01000001">
    <property type="protein sequence ID" value="SMX25970.1"/>
    <property type="molecule type" value="Genomic_DNA"/>
</dbReference>
<dbReference type="InterPro" id="IPR013216">
    <property type="entry name" value="Methyltransf_11"/>
</dbReference>
<evidence type="ECO:0000313" key="2">
    <source>
        <dbReference type="EMBL" id="SMX25970.1"/>
    </source>
</evidence>
<dbReference type="GO" id="GO:0008757">
    <property type="term" value="F:S-adenosylmethionine-dependent methyltransferase activity"/>
    <property type="evidence" value="ECO:0007669"/>
    <property type="project" value="InterPro"/>
</dbReference>
<dbReference type="Gene3D" id="3.40.50.150">
    <property type="entry name" value="Vaccinia Virus protein VP39"/>
    <property type="match status" value="1"/>
</dbReference>
<sequence length="265" mass="29200">MTHLSRGCNGATMHLDVQVLRDFYYRSALGRAAQKIIRDQVRTFWPEDRAKGQTMAGFGFAVPLLRPYLPTARRVVGLMPAPQGVMPWPAGMSNVSVLCEETMWPLETGHVDKLVLMHGLETSQSPVEVLEEAYRVLGPGGQALFIVPNRTGLWARADKTPFGFGRPYTSGQLEAQLRQHDFVPEAHLSVLYQPPSTRRFWMKTGPFWEKTGRAIPAVMAGGVMMVLASKRHPPRHRGVGEAAKVLSPLDVLTPKPGKVADPVGG</sequence>
<dbReference type="Proteomes" id="UP000225972">
    <property type="component" value="Unassembled WGS sequence"/>
</dbReference>
<dbReference type="AlphaFoldDB" id="A0A238J5I3"/>
<keyword evidence="3" id="KW-1185">Reference proteome</keyword>
<gene>
    <name evidence="2" type="ORF">TRP8649_00042</name>
</gene>
<evidence type="ECO:0000259" key="1">
    <source>
        <dbReference type="Pfam" id="PF08241"/>
    </source>
</evidence>